<sequence>MNARGASRAADCKARTRYFLKKFTMNTLDVVTAKRDPIQCLGPVPKGR</sequence>
<evidence type="ECO:0000313" key="1">
    <source>
        <dbReference type="EMBL" id="QLI62196.1"/>
    </source>
</evidence>
<proteinExistence type="evidence at transcript level"/>
<organism evidence="1">
    <name type="scientific">Streltzoviella insularis</name>
    <dbReference type="NCBI Taxonomy" id="1206366"/>
    <lineage>
        <taxon>Eukaryota</taxon>
        <taxon>Metazoa</taxon>
        <taxon>Ecdysozoa</taxon>
        <taxon>Arthropoda</taxon>
        <taxon>Hexapoda</taxon>
        <taxon>Insecta</taxon>
        <taxon>Pterygota</taxon>
        <taxon>Neoptera</taxon>
        <taxon>Endopterygota</taxon>
        <taxon>Lepidoptera</taxon>
        <taxon>Glossata</taxon>
        <taxon>Ditrysia</taxon>
        <taxon>Cossoidea</taxon>
        <taxon>Cossidae</taxon>
        <taxon>Cossinae</taxon>
        <taxon>Streltzoviella</taxon>
    </lineage>
</organism>
<reference evidence="1" key="1">
    <citation type="journal article" date="2019" name="Sci. Rep.">
        <title>Antennal transcriptome analyses and olfactory protein identification in an important wood-boring moth pest, Streltzoviella insularis (Lepidoptera: Cossidae).</title>
        <authorList>
            <person name="Yang Y"/>
            <person name="Li W"/>
            <person name="Tao J Zong.S."/>
        </authorList>
    </citation>
    <scope>NUCLEOTIDE SEQUENCE</scope>
    <source>
        <tissue evidence="1">Antennae</tissue>
    </source>
</reference>
<dbReference type="AlphaFoldDB" id="A0A7D5UMU0"/>
<accession>A0A7D5UMU0</accession>
<protein>
    <submittedName>
        <fullName evidence="1">Cytochrome P450 47</fullName>
    </submittedName>
</protein>
<dbReference type="EMBL" id="MT386912">
    <property type="protein sequence ID" value="QLI62196.1"/>
    <property type="molecule type" value="mRNA"/>
</dbReference>
<reference evidence="1" key="2">
    <citation type="submission" date="2020-04" db="EMBL/GenBank/DDBJ databases">
        <authorList>
            <person name="Yang Y."/>
        </authorList>
    </citation>
    <scope>NUCLEOTIDE SEQUENCE</scope>
    <source>
        <tissue evidence="1">Antennae</tissue>
    </source>
</reference>
<name>A0A7D5UMU0_9NEOP</name>